<gene>
    <name evidence="1" type="ORF">UFOVP1655_29</name>
</gene>
<dbReference type="EMBL" id="LR797523">
    <property type="protein sequence ID" value="CAB4222042.1"/>
    <property type="molecule type" value="Genomic_DNA"/>
</dbReference>
<proteinExistence type="predicted"/>
<name>A0A6J5T2M5_9CAUD</name>
<organism evidence="1">
    <name type="scientific">uncultured Caudovirales phage</name>
    <dbReference type="NCBI Taxonomy" id="2100421"/>
    <lineage>
        <taxon>Viruses</taxon>
        <taxon>Duplodnaviria</taxon>
        <taxon>Heunggongvirae</taxon>
        <taxon>Uroviricota</taxon>
        <taxon>Caudoviricetes</taxon>
        <taxon>Peduoviridae</taxon>
        <taxon>Maltschvirus</taxon>
        <taxon>Maltschvirus maltsch</taxon>
    </lineage>
</organism>
<accession>A0A6J5T2M5</accession>
<evidence type="ECO:0000313" key="1">
    <source>
        <dbReference type="EMBL" id="CAB4222042.1"/>
    </source>
</evidence>
<sequence>MISFKTFLSEERKIGKKTPSDFYVHKDYVDKTNIPKDVHDKALAVVKKNYPDFHHTIVKHNAKTNDVSFLHSPDWNTAHEPTVGDSVKVTSTGEHKFRKTTASPQIYHQKWTMVGDDHKGFDVEKSKDRTKKYQTAIKKVADKTGQTTTDINRKIGFKNYWDKEIVPHIEKD</sequence>
<protein>
    <submittedName>
        <fullName evidence="1">Uncharacterized protein</fullName>
    </submittedName>
</protein>
<reference evidence="1" key="1">
    <citation type="submission" date="2020-05" db="EMBL/GenBank/DDBJ databases">
        <authorList>
            <person name="Chiriac C."/>
            <person name="Salcher M."/>
            <person name="Ghai R."/>
            <person name="Kavagutti S V."/>
        </authorList>
    </citation>
    <scope>NUCLEOTIDE SEQUENCE</scope>
</reference>